<feature type="domain" description="DUF306" evidence="3">
    <location>
        <begin position="251"/>
        <end position="360"/>
    </location>
</feature>
<dbReference type="InterPro" id="IPR038670">
    <property type="entry name" value="HslJ-like_sf"/>
</dbReference>
<dbReference type="Pfam" id="PF04170">
    <property type="entry name" value="NlpE"/>
    <property type="match status" value="1"/>
</dbReference>
<dbReference type="PROSITE" id="PS51257">
    <property type="entry name" value="PROKAR_LIPOPROTEIN"/>
    <property type="match status" value="1"/>
</dbReference>
<dbReference type="Pfam" id="PF17185">
    <property type="entry name" value="NlpE_C"/>
    <property type="match status" value="1"/>
</dbReference>
<evidence type="ECO:0000313" key="5">
    <source>
        <dbReference type="EMBL" id="MBB6095108.1"/>
    </source>
</evidence>
<evidence type="ECO:0000256" key="2">
    <source>
        <dbReference type="SAM" id="SignalP"/>
    </source>
</evidence>
<dbReference type="InterPro" id="IPR053147">
    <property type="entry name" value="Hsp_HslJ-like"/>
</dbReference>
<feature type="signal peptide" evidence="2">
    <location>
        <begin position="1"/>
        <end position="17"/>
    </location>
</feature>
<evidence type="ECO:0000313" key="6">
    <source>
        <dbReference type="Proteomes" id="UP000588068"/>
    </source>
</evidence>
<keyword evidence="6" id="KW-1185">Reference proteome</keyword>
<dbReference type="Gene3D" id="2.40.128.270">
    <property type="match status" value="1"/>
</dbReference>
<accession>A0A841HSW1</accession>
<dbReference type="Gene3D" id="2.40.50.540">
    <property type="match status" value="1"/>
</dbReference>
<evidence type="ECO:0000259" key="4">
    <source>
        <dbReference type="Pfam" id="PF17185"/>
    </source>
</evidence>
<keyword evidence="2" id="KW-0732">Signal</keyword>
<dbReference type="PANTHER" id="PTHR35535">
    <property type="entry name" value="HEAT SHOCK PROTEIN HSLJ"/>
    <property type="match status" value="1"/>
</dbReference>
<evidence type="ECO:0000259" key="3">
    <source>
        <dbReference type="Pfam" id="PF03724"/>
    </source>
</evidence>
<dbReference type="AlphaFoldDB" id="A0A841HSW1"/>
<feature type="region of interest" description="Disordered" evidence="1">
    <location>
        <begin position="25"/>
        <end position="45"/>
    </location>
</feature>
<feature type="domain" description="NlpE C-terminal OB" evidence="4">
    <location>
        <begin position="157"/>
        <end position="244"/>
    </location>
</feature>
<dbReference type="EMBL" id="JACHHZ010000005">
    <property type="protein sequence ID" value="MBB6095108.1"/>
    <property type="molecule type" value="Genomic_DNA"/>
</dbReference>
<feature type="chain" id="PRO_5032290727" evidence="2">
    <location>
        <begin position="18"/>
        <end position="364"/>
    </location>
</feature>
<keyword evidence="5" id="KW-0449">Lipoprotein</keyword>
<dbReference type="InterPro" id="IPR038139">
    <property type="entry name" value="NlpE_C_sf"/>
</dbReference>
<reference evidence="5 6" key="1">
    <citation type="submission" date="2020-08" db="EMBL/GenBank/DDBJ databases">
        <title>Genomic Encyclopedia of Type Strains, Phase IV (KMG-IV): sequencing the most valuable type-strain genomes for metagenomic binning, comparative biology and taxonomic classification.</title>
        <authorList>
            <person name="Goeker M."/>
        </authorList>
    </citation>
    <scope>NUCLEOTIDE SEQUENCE [LARGE SCALE GENOMIC DNA]</scope>
    <source>
        <strain evidence="5 6">DSM 26723</strain>
    </source>
</reference>
<dbReference type="InterPro" id="IPR033450">
    <property type="entry name" value="NlpE_C"/>
</dbReference>
<dbReference type="RefSeq" id="WP_184334516.1">
    <property type="nucleotide sequence ID" value="NZ_JACHHZ010000005.1"/>
</dbReference>
<organism evidence="5 6">
    <name type="scientific">Povalibacter uvarum</name>
    <dbReference type="NCBI Taxonomy" id="732238"/>
    <lineage>
        <taxon>Bacteria</taxon>
        <taxon>Pseudomonadati</taxon>
        <taxon>Pseudomonadota</taxon>
        <taxon>Gammaproteobacteria</taxon>
        <taxon>Steroidobacterales</taxon>
        <taxon>Steroidobacteraceae</taxon>
        <taxon>Povalibacter</taxon>
    </lineage>
</organism>
<dbReference type="PANTHER" id="PTHR35535:SF1">
    <property type="entry name" value="HEAT SHOCK PROTEIN HSLJ"/>
    <property type="match status" value="1"/>
</dbReference>
<comment type="caution">
    <text evidence="5">The sequence shown here is derived from an EMBL/GenBank/DDBJ whole genome shotgun (WGS) entry which is preliminary data.</text>
</comment>
<protein>
    <submittedName>
        <fullName evidence="5">Copper homeostasis protein (Lipoprotein)</fullName>
    </submittedName>
</protein>
<feature type="compositionally biased region" description="Pro residues" evidence="1">
    <location>
        <begin position="29"/>
        <end position="40"/>
    </location>
</feature>
<name>A0A841HSW1_9GAMM</name>
<sequence>MKPILACIGLAFGVILAACEQKPESSAQPPAPAASTPPPAAARAPSQQLPALYSGVIPCADCPGIRYELDLRADNVFFERSTYLGKEPNNVFDAVGHWSMGDDKVLGLFGGGSAPQLWSMDDVNSLRKLDVHGKPIESQLNYTLTRQETYAPLDPKLKLRGAYQYMADAGIFEECLTGLKLAVAQEGDNAALEAAYAKSRKEPSQTILASVEGQIVRRPAMEGDRMIDTLVVERFDQLWPNESCGARGVTHELEGTRWVLVRLGEEVITLKEGQRELSIALESSEHRVAGYAGCNRLIGAYELNGDRITFKQMALTRMACPEMKYESAFAKAVEATRAWKITGPHLEFFDEAGNAIARFEERNL</sequence>
<dbReference type="InterPro" id="IPR007298">
    <property type="entry name" value="Cu-R_lipoprotein_NlpE"/>
</dbReference>
<dbReference type="Proteomes" id="UP000588068">
    <property type="component" value="Unassembled WGS sequence"/>
</dbReference>
<dbReference type="Gene3D" id="2.40.128.640">
    <property type="match status" value="1"/>
</dbReference>
<dbReference type="InterPro" id="IPR005184">
    <property type="entry name" value="DUF306_Meta_HslJ"/>
</dbReference>
<dbReference type="Pfam" id="PF03724">
    <property type="entry name" value="META"/>
    <property type="match status" value="1"/>
</dbReference>
<gene>
    <name evidence="5" type="ORF">HNQ60_003998</name>
</gene>
<proteinExistence type="predicted"/>
<evidence type="ECO:0000256" key="1">
    <source>
        <dbReference type="SAM" id="MobiDB-lite"/>
    </source>
</evidence>